<keyword evidence="2" id="KW-1185">Reference proteome</keyword>
<accession>A0ABU7X9E2</accession>
<name>A0ABU7X9E2_9FIRM</name>
<feature type="non-terminal residue" evidence="1">
    <location>
        <position position="28"/>
    </location>
</feature>
<dbReference type="EMBL" id="JARBCY010000027">
    <property type="protein sequence ID" value="MEF3317893.1"/>
    <property type="molecule type" value="Genomic_DNA"/>
</dbReference>
<gene>
    <name evidence="1" type="ORF">PV361_04160</name>
</gene>
<protein>
    <submittedName>
        <fullName evidence="1">Heptaprenyl diphosphate synthase</fullName>
    </submittedName>
</protein>
<reference evidence="1 2" key="1">
    <citation type="submission" date="2022-11" db="EMBL/GenBank/DDBJ databases">
        <title>The First Case of Preauricular Fistular Abscess Caused by Peptoniphilus grossensis.</title>
        <authorList>
            <person name="Byun J.-H."/>
        </authorList>
    </citation>
    <scope>NUCLEOTIDE SEQUENCE [LARGE SCALE GENOMIC DNA]</scope>
    <source>
        <strain evidence="1 2">GYB008</strain>
    </source>
</reference>
<sequence length="28" mass="3137">MSSFFFSLGGALLSSLAMIIAHKFLRKY</sequence>
<organism evidence="1 2">
    <name type="scientific">Peptoniphilus grossensis</name>
    <dbReference type="NCBI Taxonomy" id="1465756"/>
    <lineage>
        <taxon>Bacteria</taxon>
        <taxon>Bacillati</taxon>
        <taxon>Bacillota</taxon>
        <taxon>Tissierellia</taxon>
        <taxon>Tissierellales</taxon>
        <taxon>Peptoniphilaceae</taxon>
        <taxon>Peptoniphilus</taxon>
    </lineage>
</organism>
<proteinExistence type="predicted"/>
<dbReference type="Proteomes" id="UP001328425">
    <property type="component" value="Unassembled WGS sequence"/>
</dbReference>
<comment type="caution">
    <text evidence="1">The sequence shown here is derived from an EMBL/GenBank/DDBJ whole genome shotgun (WGS) entry which is preliminary data.</text>
</comment>
<evidence type="ECO:0000313" key="1">
    <source>
        <dbReference type="EMBL" id="MEF3317893.1"/>
    </source>
</evidence>
<evidence type="ECO:0000313" key="2">
    <source>
        <dbReference type="Proteomes" id="UP001328425"/>
    </source>
</evidence>